<dbReference type="EMBL" id="JAUCMV010000003">
    <property type="protein sequence ID" value="KAK0407987.1"/>
    <property type="molecule type" value="Genomic_DNA"/>
</dbReference>
<protein>
    <submittedName>
        <fullName evidence="2">Uncharacterized protein</fullName>
    </submittedName>
</protein>
<comment type="caution">
    <text evidence="2">The sequence shown here is derived from an EMBL/GenBank/DDBJ whole genome shotgun (WGS) entry which is preliminary data.</text>
</comment>
<sequence>MVPFNPNHSGLLKRRRGPKRAPEAQQGSWRWIVYDGTTKVPMQTNCPVVRGQLVDIELQLQGSMICLNFDPFVTNC</sequence>
<keyword evidence="3" id="KW-1185">Reference proteome</keyword>
<reference evidence="2" key="1">
    <citation type="submission" date="2023-06" db="EMBL/GenBank/DDBJ databases">
        <title>Genomic analysis of the entomopathogenic nematode Steinernema hermaphroditum.</title>
        <authorList>
            <person name="Schwarz E.M."/>
            <person name="Heppert J.K."/>
            <person name="Baniya A."/>
            <person name="Schwartz H.T."/>
            <person name="Tan C.-H."/>
            <person name="Antoshechkin I."/>
            <person name="Sternberg P.W."/>
            <person name="Goodrich-Blair H."/>
            <person name="Dillman A.R."/>
        </authorList>
    </citation>
    <scope>NUCLEOTIDE SEQUENCE</scope>
    <source>
        <strain evidence="2">PS9179</strain>
        <tissue evidence="2">Whole animal</tissue>
    </source>
</reference>
<dbReference type="Proteomes" id="UP001175271">
    <property type="component" value="Unassembled WGS sequence"/>
</dbReference>
<evidence type="ECO:0000313" key="3">
    <source>
        <dbReference type="Proteomes" id="UP001175271"/>
    </source>
</evidence>
<evidence type="ECO:0000313" key="2">
    <source>
        <dbReference type="EMBL" id="KAK0407987.1"/>
    </source>
</evidence>
<dbReference type="AlphaFoldDB" id="A0AA39LSF2"/>
<proteinExistence type="predicted"/>
<organism evidence="2 3">
    <name type="scientific">Steinernema hermaphroditum</name>
    <dbReference type="NCBI Taxonomy" id="289476"/>
    <lineage>
        <taxon>Eukaryota</taxon>
        <taxon>Metazoa</taxon>
        <taxon>Ecdysozoa</taxon>
        <taxon>Nematoda</taxon>
        <taxon>Chromadorea</taxon>
        <taxon>Rhabditida</taxon>
        <taxon>Tylenchina</taxon>
        <taxon>Panagrolaimomorpha</taxon>
        <taxon>Strongyloidoidea</taxon>
        <taxon>Steinernematidae</taxon>
        <taxon>Steinernema</taxon>
    </lineage>
</organism>
<feature type="region of interest" description="Disordered" evidence="1">
    <location>
        <begin position="1"/>
        <end position="25"/>
    </location>
</feature>
<accession>A0AA39LSF2</accession>
<name>A0AA39LSF2_9BILA</name>
<gene>
    <name evidence="2" type="ORF">QR680_003704</name>
</gene>
<evidence type="ECO:0000256" key="1">
    <source>
        <dbReference type="SAM" id="MobiDB-lite"/>
    </source>
</evidence>